<dbReference type="EMBL" id="JAUHJQ010000015">
    <property type="protein sequence ID" value="MDN4175555.1"/>
    <property type="molecule type" value="Genomic_DNA"/>
</dbReference>
<dbReference type="Pfam" id="PF00440">
    <property type="entry name" value="TetR_N"/>
    <property type="match status" value="1"/>
</dbReference>
<evidence type="ECO:0000313" key="5">
    <source>
        <dbReference type="Proteomes" id="UP001168620"/>
    </source>
</evidence>
<sequence length="202" mass="21639">MPRIQAATVAEHREQQRRALLDAARAILGETGRAPSVGAVAARAGLARTSVYQYFPSAEELLAAVVADVFPHWARQVLDRVAAASSPGERVWAYVQANVALFASSEQAVAGALTKVVEPHVLQGPMREFHARLQGPLLSALEDLGEPEPAEMAEHVDSLVHQASRPFGDLDAADRPAAEAVALARLRRLLGGYLQLDARPSD</sequence>
<dbReference type="PANTHER" id="PTHR30055:SF226">
    <property type="entry name" value="HTH-TYPE TRANSCRIPTIONAL REGULATOR PKSA"/>
    <property type="match status" value="1"/>
</dbReference>
<feature type="DNA-binding region" description="H-T-H motif" evidence="2">
    <location>
        <begin position="36"/>
        <end position="55"/>
    </location>
</feature>
<evidence type="ECO:0000313" key="4">
    <source>
        <dbReference type="EMBL" id="MDN4175555.1"/>
    </source>
</evidence>
<dbReference type="Proteomes" id="UP001168620">
    <property type="component" value="Unassembled WGS sequence"/>
</dbReference>
<protein>
    <submittedName>
        <fullName evidence="4">TetR/AcrR family transcriptional regulator</fullName>
    </submittedName>
</protein>
<name>A0ABT8FM13_9ACTN</name>
<dbReference type="InterPro" id="IPR050109">
    <property type="entry name" value="HTH-type_TetR-like_transc_reg"/>
</dbReference>
<proteinExistence type="predicted"/>
<feature type="domain" description="HTH tetR-type" evidence="3">
    <location>
        <begin position="14"/>
        <end position="73"/>
    </location>
</feature>
<comment type="caution">
    <text evidence="4">The sequence shown here is derived from an EMBL/GenBank/DDBJ whole genome shotgun (WGS) entry which is preliminary data.</text>
</comment>
<evidence type="ECO:0000256" key="2">
    <source>
        <dbReference type="PROSITE-ProRule" id="PRU00335"/>
    </source>
</evidence>
<dbReference type="Gene3D" id="1.10.357.10">
    <property type="entry name" value="Tetracycline Repressor, domain 2"/>
    <property type="match status" value="1"/>
</dbReference>
<dbReference type="PROSITE" id="PS50977">
    <property type="entry name" value="HTH_TETR_2"/>
    <property type="match status" value="1"/>
</dbReference>
<keyword evidence="5" id="KW-1185">Reference proteome</keyword>
<reference evidence="4" key="1">
    <citation type="submission" date="2023-06" db="EMBL/GenBank/DDBJ databases">
        <title>Draft genome sequence of Nocardioides sp. SOB77.</title>
        <authorList>
            <person name="Zhang G."/>
        </authorList>
    </citation>
    <scope>NUCLEOTIDE SEQUENCE</scope>
    <source>
        <strain evidence="4">SOB77</strain>
    </source>
</reference>
<dbReference type="RefSeq" id="WP_300954910.1">
    <property type="nucleotide sequence ID" value="NZ_JAUHJQ010000015.1"/>
</dbReference>
<dbReference type="SUPFAM" id="SSF46689">
    <property type="entry name" value="Homeodomain-like"/>
    <property type="match status" value="1"/>
</dbReference>
<gene>
    <name evidence="4" type="ORF">QWY28_21505</name>
</gene>
<evidence type="ECO:0000259" key="3">
    <source>
        <dbReference type="PROSITE" id="PS50977"/>
    </source>
</evidence>
<dbReference type="PANTHER" id="PTHR30055">
    <property type="entry name" value="HTH-TYPE TRANSCRIPTIONAL REGULATOR RUTR"/>
    <property type="match status" value="1"/>
</dbReference>
<keyword evidence="1 2" id="KW-0238">DNA-binding</keyword>
<dbReference type="InterPro" id="IPR009057">
    <property type="entry name" value="Homeodomain-like_sf"/>
</dbReference>
<organism evidence="4 5">
    <name type="scientific">Nocardioides oceani</name>
    <dbReference type="NCBI Taxonomy" id="3058369"/>
    <lineage>
        <taxon>Bacteria</taxon>
        <taxon>Bacillati</taxon>
        <taxon>Actinomycetota</taxon>
        <taxon>Actinomycetes</taxon>
        <taxon>Propionibacteriales</taxon>
        <taxon>Nocardioidaceae</taxon>
        <taxon>Nocardioides</taxon>
    </lineage>
</organism>
<evidence type="ECO:0000256" key="1">
    <source>
        <dbReference type="ARBA" id="ARBA00023125"/>
    </source>
</evidence>
<accession>A0ABT8FM13</accession>
<dbReference type="InterPro" id="IPR001647">
    <property type="entry name" value="HTH_TetR"/>
</dbReference>
<dbReference type="PRINTS" id="PR00455">
    <property type="entry name" value="HTHTETR"/>
</dbReference>